<dbReference type="CDD" id="cd00657">
    <property type="entry name" value="Ferritin_like"/>
    <property type="match status" value="1"/>
</dbReference>
<accession>A0ABW5B958</accession>
<evidence type="ECO:0000256" key="1">
    <source>
        <dbReference type="SAM" id="Coils"/>
    </source>
</evidence>
<reference evidence="4" key="1">
    <citation type="journal article" date="2019" name="Int. J. Syst. Evol. Microbiol.">
        <title>The Global Catalogue of Microorganisms (GCM) 10K type strain sequencing project: providing services to taxonomists for standard genome sequencing and annotation.</title>
        <authorList>
            <consortium name="The Broad Institute Genomics Platform"/>
            <consortium name="The Broad Institute Genome Sequencing Center for Infectious Disease"/>
            <person name="Wu L."/>
            <person name="Ma J."/>
        </authorList>
    </citation>
    <scope>NUCLEOTIDE SEQUENCE [LARGE SCALE GENOMIC DNA]</scope>
    <source>
        <strain evidence="4">KCTC 19812</strain>
    </source>
</reference>
<evidence type="ECO:0008006" key="5">
    <source>
        <dbReference type="Google" id="ProtNLM"/>
    </source>
</evidence>
<evidence type="ECO:0000313" key="4">
    <source>
        <dbReference type="Proteomes" id="UP001597414"/>
    </source>
</evidence>
<sequence length="503" mass="59330">MNLSVINKIWENKDKTAFRSTKGKERPEFYITPTHDFTQYTKDCEEKYYNKDTAFDWSQNVGENLKDYIENLPDGEFARITFMVLPMIKENIERKIYQIEKGGLPLDEDAMKDIAECIPFDKLSIFKAIYILSPLKKLQYDHVRLEDQMEILQRELLEVSEQQRLGFFKKGEKVKSLETENEKKEQAEEISRLKKRIAEISHDKKELDKKYSDEEEALKDRIQKELDAIDRQILLDLKESFTLLEEILTSKVIPKNEQMLARLKDLIWKRQFRGLKDLANHSLVVEQTAIAPLSMGIIHYKRYREIQEAMTTFINDEAKHSAIFRRFLVEKLEAKEYVSDILIKGAEKYMWLARFMPATGMFLAVIVEVIGASYLEFFGHEKYMPDKLFRKICQTISMQDEKRHMDLCVAMYNELFRKGTKWERMRNQTALKVILKAVYGDKSEDHHLIQAFRAFGVESEILYRHIITRLSEQLARVGIYEDPDKLLEIILGKGVKLIQPLQH</sequence>
<dbReference type="SUPFAM" id="SSF47240">
    <property type="entry name" value="Ferritin-like"/>
    <property type="match status" value="1"/>
</dbReference>
<dbReference type="Proteomes" id="UP001597414">
    <property type="component" value="Unassembled WGS sequence"/>
</dbReference>
<feature type="coiled-coil region" evidence="1">
    <location>
        <begin position="135"/>
        <end position="232"/>
    </location>
</feature>
<evidence type="ECO:0000256" key="2">
    <source>
        <dbReference type="SAM" id="Phobius"/>
    </source>
</evidence>
<feature type="transmembrane region" description="Helical" evidence="2">
    <location>
        <begin position="351"/>
        <end position="375"/>
    </location>
</feature>
<dbReference type="InterPro" id="IPR012348">
    <property type="entry name" value="RNR-like"/>
</dbReference>
<keyword evidence="2" id="KW-0472">Membrane</keyword>
<evidence type="ECO:0000313" key="3">
    <source>
        <dbReference type="EMBL" id="MFD2201726.1"/>
    </source>
</evidence>
<dbReference type="RefSeq" id="WP_380801649.1">
    <property type="nucleotide sequence ID" value="NZ_JBHUIV010000014.1"/>
</dbReference>
<proteinExistence type="predicted"/>
<keyword evidence="4" id="KW-1185">Reference proteome</keyword>
<name>A0ABW5B958_9BACT</name>
<dbReference type="EMBL" id="JBHUIV010000014">
    <property type="protein sequence ID" value="MFD2201726.1"/>
    <property type="molecule type" value="Genomic_DNA"/>
</dbReference>
<comment type="caution">
    <text evidence="3">The sequence shown here is derived from an EMBL/GenBank/DDBJ whole genome shotgun (WGS) entry which is preliminary data.</text>
</comment>
<gene>
    <name evidence="3" type="ORF">ACFSKV_09120</name>
</gene>
<keyword evidence="2" id="KW-1133">Transmembrane helix</keyword>
<dbReference type="Gene3D" id="1.10.620.20">
    <property type="entry name" value="Ribonucleotide Reductase, subunit A"/>
    <property type="match status" value="1"/>
</dbReference>
<keyword evidence="1" id="KW-0175">Coiled coil</keyword>
<dbReference type="InterPro" id="IPR009078">
    <property type="entry name" value="Ferritin-like_SF"/>
</dbReference>
<protein>
    <recommendedName>
        <fullName evidence="5">Ferritin-like domain-containing protein</fullName>
    </recommendedName>
</protein>
<organism evidence="3 4">
    <name type="scientific">Shivajiella indica</name>
    <dbReference type="NCBI Taxonomy" id="872115"/>
    <lineage>
        <taxon>Bacteria</taxon>
        <taxon>Pseudomonadati</taxon>
        <taxon>Bacteroidota</taxon>
        <taxon>Cytophagia</taxon>
        <taxon>Cytophagales</taxon>
        <taxon>Cyclobacteriaceae</taxon>
        <taxon>Shivajiella</taxon>
    </lineage>
</organism>
<keyword evidence="2" id="KW-0812">Transmembrane</keyword>